<dbReference type="PANTHER" id="PTHR23028:SF53">
    <property type="entry name" value="ACYL_TRANSF_3 DOMAIN-CONTAINING PROTEIN"/>
    <property type="match status" value="1"/>
</dbReference>
<feature type="domain" description="SGNH" evidence="3">
    <location>
        <begin position="446"/>
        <end position="648"/>
    </location>
</feature>
<dbReference type="GO" id="GO:0016746">
    <property type="term" value="F:acyltransferase activity"/>
    <property type="evidence" value="ECO:0007669"/>
    <property type="project" value="UniProtKB-KW"/>
</dbReference>
<protein>
    <submittedName>
        <fullName evidence="4">Acyltransferase family protein</fullName>
        <ecNumber evidence="4">2.3.1.-</ecNumber>
    </submittedName>
</protein>
<keyword evidence="4" id="KW-0012">Acyltransferase</keyword>
<dbReference type="Pfam" id="PF01757">
    <property type="entry name" value="Acyl_transf_3"/>
    <property type="match status" value="1"/>
</dbReference>
<keyword evidence="1" id="KW-0812">Transmembrane</keyword>
<feature type="transmembrane region" description="Helical" evidence="1">
    <location>
        <begin position="257"/>
        <end position="278"/>
    </location>
</feature>
<dbReference type="PANTHER" id="PTHR23028">
    <property type="entry name" value="ACETYLTRANSFERASE"/>
    <property type="match status" value="1"/>
</dbReference>
<feature type="domain" description="Acyltransferase 3" evidence="2">
    <location>
        <begin position="17"/>
        <end position="337"/>
    </location>
</feature>
<feature type="transmembrane region" description="Helical" evidence="1">
    <location>
        <begin position="290"/>
        <end position="315"/>
    </location>
</feature>
<dbReference type="InterPro" id="IPR002656">
    <property type="entry name" value="Acyl_transf_3_dom"/>
</dbReference>
<proteinExistence type="predicted"/>
<feature type="transmembrane region" description="Helical" evidence="1">
    <location>
        <begin position="42"/>
        <end position="63"/>
    </location>
</feature>
<reference evidence="4 5" key="1">
    <citation type="submission" date="2023-04" db="EMBL/GenBank/DDBJ databases">
        <title>Nanopore sequencing of Janthinobacterium from water.</title>
        <authorList>
            <person name="Ciuchcinski K."/>
            <person name="Rokowska A."/>
            <person name="Dziewit L."/>
        </authorList>
    </citation>
    <scope>NUCLEOTIDE SEQUENCE [LARGE SCALE GENOMIC DNA]</scope>
    <source>
        <strain evidence="4 5">DEMB2</strain>
    </source>
</reference>
<evidence type="ECO:0000313" key="5">
    <source>
        <dbReference type="Proteomes" id="UP001219584"/>
    </source>
</evidence>
<feature type="transmembrane region" description="Helical" evidence="1">
    <location>
        <begin position="171"/>
        <end position="191"/>
    </location>
</feature>
<feature type="transmembrane region" description="Helical" evidence="1">
    <location>
        <begin position="144"/>
        <end position="164"/>
    </location>
</feature>
<feature type="transmembrane region" description="Helical" evidence="1">
    <location>
        <begin position="84"/>
        <end position="103"/>
    </location>
</feature>
<evidence type="ECO:0000259" key="3">
    <source>
        <dbReference type="Pfam" id="PF19040"/>
    </source>
</evidence>
<feature type="transmembrane region" description="Helical" evidence="1">
    <location>
        <begin position="203"/>
        <end position="220"/>
    </location>
</feature>
<dbReference type="InterPro" id="IPR050879">
    <property type="entry name" value="Acyltransferase_3"/>
</dbReference>
<feature type="transmembrane region" description="Helical" evidence="1">
    <location>
        <begin position="352"/>
        <end position="370"/>
    </location>
</feature>
<dbReference type="Proteomes" id="UP001219584">
    <property type="component" value="Chromosome"/>
</dbReference>
<keyword evidence="4" id="KW-0808">Transferase</keyword>
<keyword evidence="1" id="KW-0472">Membrane</keyword>
<keyword evidence="1" id="KW-1133">Transmembrane helix</keyword>
<name>A0ABY8HZX6_9BURK</name>
<dbReference type="EC" id="2.3.1.-" evidence="4"/>
<sequence>MKPVFSPTNTPHLKYRADIDGLRAIAVLAVVAYHAFPKKIQGGFIGVDIFFIISGFLISTILFQSLEVGNYSTLDFYRRRIKRIFPALLLVLTGTLLFGWFFLLSDEYRQLGKHVAGGAGFISNFLLWGEAGYFDSSADAKPLLHLWSLAVEEQFYIFWPLILAATWKKHWNFLVIVFLAIISFSFNLFYVSDNSTAAFYSPLSRFWELMIGSMLAYVLLYKPKLIEKYKNVQSVFGFCLLVLGFILIDHARHFPGWWALFPTLGATLIISAGPKAFLNRHVLSSKMFVWFGLISYPLYLWHWPIFSFLHIVVSASPSRNIKLMAIAISILLAWLTYRLIEKPLRAPTVGRRATVSLAMIMVLVGTAGYYCFYNGGLEGTGYRMAGKNEFSRYFDNAYPEWHYTKTQGLEEKYREDCNFYDISKYLAGKETTLPRQALPSSCYERDRAYTKSVFLWGDSHAEHLNYGLRKNLPANWQILQVASSACPASADVAAPSAINYCEQSNWFAMQALKKAQPDVVIVSQSSDHNAGNFNVLASRLKAIGIQRVIFAGPVPHWNKELPRLVLRDLWESTPQRTFIGLDKDVVNNNEDIKKNFMVSDGIFFADLMAPFCNADGCSIYLGDDKMIGLTAWDSSHLTPVASDFVARKLLVGMILKADAGK</sequence>
<evidence type="ECO:0000313" key="4">
    <source>
        <dbReference type="EMBL" id="WFR77799.1"/>
    </source>
</evidence>
<evidence type="ECO:0000256" key="1">
    <source>
        <dbReference type="SAM" id="Phobius"/>
    </source>
</evidence>
<accession>A0ABY8HZX6</accession>
<dbReference type="InterPro" id="IPR043968">
    <property type="entry name" value="SGNH"/>
</dbReference>
<keyword evidence="5" id="KW-1185">Reference proteome</keyword>
<dbReference type="EMBL" id="CP121464">
    <property type="protein sequence ID" value="WFR77799.1"/>
    <property type="molecule type" value="Genomic_DNA"/>
</dbReference>
<dbReference type="Pfam" id="PF19040">
    <property type="entry name" value="SGNH"/>
    <property type="match status" value="1"/>
</dbReference>
<evidence type="ECO:0000259" key="2">
    <source>
        <dbReference type="Pfam" id="PF01757"/>
    </source>
</evidence>
<feature type="transmembrane region" description="Helical" evidence="1">
    <location>
        <begin position="232"/>
        <end position="251"/>
    </location>
</feature>
<organism evidence="4 5">
    <name type="scientific">Janthinobacterium rivuli</name>
    <dbReference type="NCBI Taxonomy" id="2751478"/>
    <lineage>
        <taxon>Bacteria</taxon>
        <taxon>Pseudomonadati</taxon>
        <taxon>Pseudomonadota</taxon>
        <taxon>Betaproteobacteria</taxon>
        <taxon>Burkholderiales</taxon>
        <taxon>Oxalobacteraceae</taxon>
        <taxon>Janthinobacterium</taxon>
    </lineage>
</organism>
<dbReference type="RefSeq" id="WP_278316278.1">
    <property type="nucleotide sequence ID" value="NZ_CP121464.1"/>
</dbReference>
<feature type="transmembrane region" description="Helical" evidence="1">
    <location>
        <begin position="321"/>
        <end position="340"/>
    </location>
</feature>
<gene>
    <name evidence="4" type="ORF">P9875_18950</name>
</gene>